<dbReference type="EMBL" id="JBHUMJ010000025">
    <property type="protein sequence ID" value="MFD2703843.1"/>
    <property type="molecule type" value="Genomic_DNA"/>
</dbReference>
<accession>A0ABW5SX01</accession>
<gene>
    <name evidence="1" type="ORF">ACFSVM_25770</name>
</gene>
<sequence>MTSRIEVVQKIDGLLDNECKKYDRRKETTFCSTQCDVGIQLAELGKELLQTSRPRKKTSIREDKPMGRMKFTLTEEEYKAERDSGKSLAVNRLRKLLESIKFLKRLYTITLINGLETK</sequence>
<organism evidence="1 2">
    <name type="scientific">Paenibacillus shunpengii</name>
    <dbReference type="NCBI Taxonomy" id="2054424"/>
    <lineage>
        <taxon>Bacteria</taxon>
        <taxon>Bacillati</taxon>
        <taxon>Bacillota</taxon>
        <taxon>Bacilli</taxon>
        <taxon>Bacillales</taxon>
        <taxon>Paenibacillaceae</taxon>
        <taxon>Paenibacillus</taxon>
    </lineage>
</organism>
<dbReference type="RefSeq" id="WP_379265428.1">
    <property type="nucleotide sequence ID" value="NZ_JBHUMJ010000025.1"/>
</dbReference>
<dbReference type="Proteomes" id="UP001597540">
    <property type="component" value="Unassembled WGS sequence"/>
</dbReference>
<keyword evidence="1" id="KW-0863">Zinc-finger</keyword>
<name>A0ABW5SX01_9BACL</name>
<keyword evidence="1" id="KW-0479">Metal-binding</keyword>
<dbReference type="GO" id="GO:0008270">
    <property type="term" value="F:zinc ion binding"/>
    <property type="evidence" value="ECO:0007669"/>
    <property type="project" value="UniProtKB-KW"/>
</dbReference>
<reference evidence="2" key="1">
    <citation type="journal article" date="2019" name="Int. J. Syst. Evol. Microbiol.">
        <title>The Global Catalogue of Microorganisms (GCM) 10K type strain sequencing project: providing services to taxonomists for standard genome sequencing and annotation.</title>
        <authorList>
            <consortium name="The Broad Institute Genomics Platform"/>
            <consortium name="The Broad Institute Genome Sequencing Center for Infectious Disease"/>
            <person name="Wu L."/>
            <person name="Ma J."/>
        </authorList>
    </citation>
    <scope>NUCLEOTIDE SEQUENCE [LARGE SCALE GENOMIC DNA]</scope>
    <source>
        <strain evidence="2">KCTC 33849</strain>
    </source>
</reference>
<comment type="caution">
    <text evidence="1">The sequence shown here is derived from an EMBL/GenBank/DDBJ whole genome shotgun (WGS) entry which is preliminary data.</text>
</comment>
<dbReference type="InterPro" id="IPR019718">
    <property type="entry name" value="DUF2602"/>
</dbReference>
<keyword evidence="2" id="KW-1185">Reference proteome</keyword>
<proteinExistence type="predicted"/>
<keyword evidence="1" id="KW-0862">Zinc</keyword>
<evidence type="ECO:0000313" key="1">
    <source>
        <dbReference type="EMBL" id="MFD2703843.1"/>
    </source>
</evidence>
<dbReference type="Pfam" id="PF10782">
    <property type="entry name" value="zf-C2HCIx2C"/>
    <property type="match status" value="1"/>
</dbReference>
<evidence type="ECO:0000313" key="2">
    <source>
        <dbReference type="Proteomes" id="UP001597540"/>
    </source>
</evidence>
<protein>
    <submittedName>
        <fullName evidence="1">Zinc-finger domain-containing protein</fullName>
    </submittedName>
</protein>